<evidence type="ECO:0000313" key="1">
    <source>
        <dbReference type="EMBL" id="SHI47726.1"/>
    </source>
</evidence>
<proteinExistence type="predicted"/>
<evidence type="ECO:0000313" key="2">
    <source>
        <dbReference type="Proteomes" id="UP000184171"/>
    </source>
</evidence>
<name>A0A1M6BGB5_MALRU</name>
<dbReference type="Proteomes" id="UP000184171">
    <property type="component" value="Unassembled WGS sequence"/>
</dbReference>
<gene>
    <name evidence="1" type="ORF">SAMN02745165_00167</name>
</gene>
<dbReference type="RefSeq" id="WP_072904850.1">
    <property type="nucleotide sequence ID" value="NZ_FQZT01000001.1"/>
</dbReference>
<dbReference type="InterPro" id="IPR045750">
    <property type="entry name" value="DUF6178"/>
</dbReference>
<reference evidence="1 2" key="1">
    <citation type="submission" date="2016-11" db="EMBL/GenBank/DDBJ databases">
        <authorList>
            <person name="Jaros S."/>
            <person name="Januszkiewicz K."/>
            <person name="Wedrychowicz H."/>
        </authorList>
    </citation>
    <scope>NUCLEOTIDE SEQUENCE [LARGE SCALE GENOMIC DNA]</scope>
    <source>
        <strain evidence="1 2">DSM 5091</strain>
    </source>
</reference>
<dbReference type="OrthoDB" id="5479105at2"/>
<dbReference type="PROSITE" id="PS50007">
    <property type="entry name" value="PIPLC_X_DOMAIN"/>
    <property type="match status" value="1"/>
</dbReference>
<dbReference type="Pfam" id="PF19676">
    <property type="entry name" value="DUF6178"/>
    <property type="match status" value="1"/>
</dbReference>
<dbReference type="STRING" id="1122189.SAMN02745165_00167"/>
<accession>A0A1M6BGB5</accession>
<dbReference type="AlphaFoldDB" id="A0A1M6BGB5"/>
<keyword evidence="2" id="KW-1185">Reference proteome</keyword>
<dbReference type="EMBL" id="FQZT01000001">
    <property type="protein sequence ID" value="SHI47726.1"/>
    <property type="molecule type" value="Genomic_DNA"/>
</dbReference>
<sequence length="555" mass="62155">MTQINLPNERHVGHLTLLRQGRKISVQEYNALSRSERMAMIRQANGKQKYDLLINASDANRLTAQLHPQELYLTVNEIGSEYAVELLAMATAEQITTLLDMDCWDGDSVSPVLSLTWLQLLLDTGAEKVCQLVQQIEPEILAIFLKKHMVITRGLEVYDDDDAENANRLESLYDIDFASEDAAKIIGAFLKIIMEQAQDSYLLLMEMIRSEMASTLEEEVYQARNNRLSDLGFVTKNEAQSIYATVDPDNFTPGGKNDYRLEADELPNPGALLAQAAPENLLAEVLTNGLSHELATELCMLANRKMSADSTDISSPSELGSSLQELYNILNLALEHLAGKNVDKAIDIVAQTYLQQLFQLGHSLLKRLQTQAKQLLLGPLGPFFDYPEQLFLDALMEKPPVLYREATEDQPSSLEPITTSKELVAVSTRLLQIKELETLFCGKLPFSLPEIDDDEEADATLSTYFLTAVGNRLLGRDFIPAPLSPEDLLLLKSQTISAGSLSEELVKELNNFIQQSGVNYQTFINFCLECWHDDLTAFDLESFDPEEPFCFLLED</sequence>
<organism evidence="1 2">
    <name type="scientific">Malonomonas rubra DSM 5091</name>
    <dbReference type="NCBI Taxonomy" id="1122189"/>
    <lineage>
        <taxon>Bacteria</taxon>
        <taxon>Pseudomonadati</taxon>
        <taxon>Thermodesulfobacteriota</taxon>
        <taxon>Desulfuromonadia</taxon>
        <taxon>Desulfuromonadales</taxon>
        <taxon>Geopsychrobacteraceae</taxon>
        <taxon>Malonomonas</taxon>
    </lineage>
</organism>
<protein>
    <submittedName>
        <fullName evidence="1">Uncharacterized protein</fullName>
    </submittedName>
</protein>